<evidence type="ECO:0000256" key="6">
    <source>
        <dbReference type="ARBA" id="ARBA00022842"/>
    </source>
</evidence>
<proteinExistence type="predicted"/>
<dbReference type="InterPro" id="IPR012337">
    <property type="entry name" value="RNaseH-like_sf"/>
</dbReference>
<protein>
    <recommendedName>
        <fullName evidence="8">3'-5' exonuclease</fullName>
    </recommendedName>
    <alternativeName>
        <fullName evidence="9">Werner Syndrome-like exonuclease</fullName>
    </alternativeName>
</protein>
<evidence type="ECO:0000256" key="7">
    <source>
        <dbReference type="ARBA" id="ARBA00023242"/>
    </source>
</evidence>
<comment type="subcellular location">
    <subcellularLocation>
        <location evidence="1">Nucleus</location>
    </subcellularLocation>
</comment>
<dbReference type="Pfam" id="PF01612">
    <property type="entry name" value="DNA_pol_A_exo1"/>
    <property type="match status" value="1"/>
</dbReference>
<evidence type="ECO:0000256" key="2">
    <source>
        <dbReference type="ARBA" id="ARBA00022722"/>
    </source>
</evidence>
<keyword evidence="7" id="KW-0539">Nucleus</keyword>
<organism evidence="13 14">
    <name type="scientific">Rhizopus stolonifer</name>
    <name type="common">Rhizopus nigricans</name>
    <dbReference type="NCBI Taxonomy" id="4846"/>
    <lineage>
        <taxon>Eukaryota</taxon>
        <taxon>Fungi</taxon>
        <taxon>Fungi incertae sedis</taxon>
        <taxon>Mucoromycota</taxon>
        <taxon>Mucoromycotina</taxon>
        <taxon>Mucoromycetes</taxon>
        <taxon>Mucorales</taxon>
        <taxon>Mucorineae</taxon>
        <taxon>Rhizopodaceae</taxon>
        <taxon>Rhizopus</taxon>
    </lineage>
</organism>
<name>A0A367K9S9_RHIST</name>
<keyword evidence="14" id="KW-1185">Reference proteome</keyword>
<dbReference type="Proteomes" id="UP000253551">
    <property type="component" value="Unassembled WGS sequence"/>
</dbReference>
<dbReference type="GO" id="GO:0046872">
    <property type="term" value="F:metal ion binding"/>
    <property type="evidence" value="ECO:0007669"/>
    <property type="project" value="UniProtKB-KW"/>
</dbReference>
<evidence type="ECO:0000256" key="9">
    <source>
        <dbReference type="ARBA" id="ARBA00042761"/>
    </source>
</evidence>
<feature type="compositionally biased region" description="Basic and acidic residues" evidence="11">
    <location>
        <begin position="313"/>
        <end position="323"/>
    </location>
</feature>
<evidence type="ECO:0000256" key="1">
    <source>
        <dbReference type="ARBA" id="ARBA00004123"/>
    </source>
</evidence>
<gene>
    <name evidence="13" type="ORF">CU098_010431</name>
</gene>
<dbReference type="GO" id="GO:0005634">
    <property type="term" value="C:nucleus"/>
    <property type="evidence" value="ECO:0007669"/>
    <property type="project" value="UniProtKB-SubCell"/>
</dbReference>
<dbReference type="GO" id="GO:0003676">
    <property type="term" value="F:nucleic acid binding"/>
    <property type="evidence" value="ECO:0007669"/>
    <property type="project" value="InterPro"/>
</dbReference>
<keyword evidence="2" id="KW-0540">Nuclease</keyword>
<dbReference type="EMBL" id="PJQM01002001">
    <property type="protein sequence ID" value="RCH98993.1"/>
    <property type="molecule type" value="Genomic_DNA"/>
</dbReference>
<dbReference type="InterPro" id="IPR051132">
    <property type="entry name" value="3-5_Exonuclease_domain"/>
</dbReference>
<comment type="caution">
    <text evidence="13">The sequence shown here is derived from an EMBL/GenBank/DDBJ whole genome shotgun (WGS) entry which is preliminary data.</text>
</comment>
<keyword evidence="6" id="KW-0460">Magnesium</keyword>
<dbReference type="PANTHER" id="PTHR13620:SF109">
    <property type="entry name" value="3'-5' EXONUCLEASE"/>
    <property type="match status" value="1"/>
</dbReference>
<dbReference type="SMART" id="SM00474">
    <property type="entry name" value="35EXOc"/>
    <property type="match status" value="1"/>
</dbReference>
<evidence type="ECO:0000256" key="8">
    <source>
        <dbReference type="ARBA" id="ARBA00040531"/>
    </source>
</evidence>
<feature type="domain" description="3'-5' exonuclease" evidence="12">
    <location>
        <begin position="84"/>
        <end position="264"/>
    </location>
</feature>
<feature type="coiled-coil region" evidence="10">
    <location>
        <begin position="44"/>
        <end position="71"/>
    </location>
</feature>
<evidence type="ECO:0000256" key="11">
    <source>
        <dbReference type="SAM" id="MobiDB-lite"/>
    </source>
</evidence>
<evidence type="ECO:0000313" key="14">
    <source>
        <dbReference type="Proteomes" id="UP000253551"/>
    </source>
</evidence>
<accession>A0A367K9S9</accession>
<evidence type="ECO:0000259" key="12">
    <source>
        <dbReference type="SMART" id="SM00474"/>
    </source>
</evidence>
<feature type="compositionally biased region" description="Polar residues" evidence="11">
    <location>
        <begin position="299"/>
        <end position="309"/>
    </location>
</feature>
<evidence type="ECO:0000256" key="4">
    <source>
        <dbReference type="ARBA" id="ARBA00022801"/>
    </source>
</evidence>
<dbReference type="PANTHER" id="PTHR13620">
    <property type="entry name" value="3-5 EXONUCLEASE"/>
    <property type="match status" value="1"/>
</dbReference>
<keyword evidence="10" id="KW-0175">Coiled coil</keyword>
<dbReference type="Gene3D" id="3.30.420.10">
    <property type="entry name" value="Ribonuclease H-like superfamily/Ribonuclease H"/>
    <property type="match status" value="1"/>
</dbReference>
<dbReference type="SUPFAM" id="SSF53098">
    <property type="entry name" value="Ribonuclease H-like"/>
    <property type="match status" value="1"/>
</dbReference>
<evidence type="ECO:0000256" key="3">
    <source>
        <dbReference type="ARBA" id="ARBA00022723"/>
    </source>
</evidence>
<dbReference type="CDD" id="cd06141">
    <property type="entry name" value="WRN_exo"/>
    <property type="match status" value="1"/>
</dbReference>
<keyword evidence="5" id="KW-0269">Exonuclease</keyword>
<keyword evidence="4" id="KW-0378">Hydrolase</keyword>
<dbReference type="OrthoDB" id="1920326at2759"/>
<dbReference type="GO" id="GO:0008408">
    <property type="term" value="F:3'-5' exonuclease activity"/>
    <property type="evidence" value="ECO:0007669"/>
    <property type="project" value="InterPro"/>
</dbReference>
<feature type="region of interest" description="Disordered" evidence="11">
    <location>
        <begin position="279"/>
        <end position="323"/>
    </location>
</feature>
<reference evidence="13 14" key="1">
    <citation type="journal article" date="2018" name="G3 (Bethesda)">
        <title>Phylogenetic and Phylogenomic Definition of Rhizopus Species.</title>
        <authorList>
            <person name="Gryganskyi A.P."/>
            <person name="Golan J."/>
            <person name="Dolatabadi S."/>
            <person name="Mondo S."/>
            <person name="Robb S."/>
            <person name="Idnurm A."/>
            <person name="Muszewska A."/>
            <person name="Steczkiewicz K."/>
            <person name="Masonjones S."/>
            <person name="Liao H.L."/>
            <person name="Gajdeczka M.T."/>
            <person name="Anike F."/>
            <person name="Vuek A."/>
            <person name="Anishchenko I.M."/>
            <person name="Voigt K."/>
            <person name="de Hoog G.S."/>
            <person name="Smith M.E."/>
            <person name="Heitman J."/>
            <person name="Vilgalys R."/>
            <person name="Stajich J.E."/>
        </authorList>
    </citation>
    <scope>NUCLEOTIDE SEQUENCE [LARGE SCALE GENOMIC DNA]</scope>
    <source>
        <strain evidence="13 14">LSU 92-RS-03</strain>
    </source>
</reference>
<dbReference type="InterPro" id="IPR036397">
    <property type="entry name" value="RNaseH_sf"/>
</dbReference>
<evidence type="ECO:0000256" key="5">
    <source>
        <dbReference type="ARBA" id="ARBA00022839"/>
    </source>
</evidence>
<dbReference type="GO" id="GO:0006139">
    <property type="term" value="P:nucleobase-containing compound metabolic process"/>
    <property type="evidence" value="ECO:0007669"/>
    <property type="project" value="InterPro"/>
</dbReference>
<dbReference type="InterPro" id="IPR002562">
    <property type="entry name" value="3'-5'_exonuclease_dom"/>
</dbReference>
<evidence type="ECO:0000313" key="13">
    <source>
        <dbReference type="EMBL" id="RCH98993.1"/>
    </source>
</evidence>
<dbReference type="STRING" id="4846.A0A367K9S9"/>
<dbReference type="AlphaFoldDB" id="A0A367K9S9"/>
<evidence type="ECO:0000256" key="10">
    <source>
        <dbReference type="SAM" id="Coils"/>
    </source>
</evidence>
<sequence>MSFFRLCNQLPKLSNPCAFYRTMTISKSNIPAEAVQIKGAVKEKSEQQIRHEELLAEKKASKAEIEKYINELPALVLPKHYEVDCFDKIEQANSELVEFLKANSEGVFGVDIEWPPCFIKGRPENKTSLIQICAAKKVLLFQVGQMKKFPQELQNFLESRVLLKTGVNLRQDGIKLYRDFGIVTNGVAELMTMVNKSKSPLIQKTHLRSLKTLTGVFLGKKMSKGKARMSNWAVPVLSSYQKKYAALDAYTSYEVFQCLKREGISPELEHLADQNLILPSAEKKPQRSAKRKRDETSTEKYYQQSSTTIIKRKNNEKEQVKEK</sequence>
<keyword evidence="3" id="KW-0479">Metal-binding</keyword>